<dbReference type="InterPro" id="IPR027434">
    <property type="entry name" value="Homing_endonucl"/>
</dbReference>
<dbReference type="OrthoDB" id="961985at2"/>
<organism evidence="2 3">
    <name type="scientific">Alteribacter keqinensis</name>
    <dbReference type="NCBI Taxonomy" id="2483800"/>
    <lineage>
        <taxon>Bacteria</taxon>
        <taxon>Bacillati</taxon>
        <taxon>Bacillota</taxon>
        <taxon>Bacilli</taxon>
        <taxon>Bacillales</taxon>
        <taxon>Bacillaceae</taxon>
        <taxon>Alteribacter</taxon>
    </lineage>
</organism>
<dbReference type="SUPFAM" id="SSF55608">
    <property type="entry name" value="Homing endonucleases"/>
    <property type="match status" value="2"/>
</dbReference>
<evidence type="ECO:0000259" key="1">
    <source>
        <dbReference type="PROSITE" id="PS50819"/>
    </source>
</evidence>
<dbReference type="EMBL" id="RHIB01000001">
    <property type="protein sequence ID" value="RNA70605.1"/>
    <property type="molecule type" value="Genomic_DNA"/>
</dbReference>
<dbReference type="Gene3D" id="3.10.28.10">
    <property type="entry name" value="Homing endonucleases"/>
    <property type="match status" value="1"/>
</dbReference>
<evidence type="ECO:0000313" key="3">
    <source>
        <dbReference type="Proteomes" id="UP000278746"/>
    </source>
</evidence>
<dbReference type="InterPro" id="IPR004860">
    <property type="entry name" value="LAGLIDADG_dom"/>
</dbReference>
<protein>
    <recommendedName>
        <fullName evidence="1">DOD-type homing endonuclease domain-containing protein</fullName>
    </recommendedName>
</protein>
<comment type="caution">
    <text evidence="2">The sequence shown here is derived from an EMBL/GenBank/DDBJ whole genome shotgun (WGS) entry which is preliminary data.</text>
</comment>
<gene>
    <name evidence="2" type="ORF">EBO34_05460</name>
</gene>
<feature type="domain" description="DOD-type homing endonuclease" evidence="1">
    <location>
        <begin position="60"/>
        <end position="189"/>
    </location>
</feature>
<dbReference type="GO" id="GO:0004519">
    <property type="term" value="F:endonuclease activity"/>
    <property type="evidence" value="ECO:0007669"/>
    <property type="project" value="InterPro"/>
</dbReference>
<proteinExistence type="predicted"/>
<evidence type="ECO:0000313" key="2">
    <source>
        <dbReference type="EMBL" id="RNA70605.1"/>
    </source>
</evidence>
<accession>A0A3M7U1R2</accession>
<dbReference type="PROSITE" id="PS50819">
    <property type="entry name" value="INTEIN_ENDONUCLEASE"/>
    <property type="match status" value="1"/>
</dbReference>
<sequence>MYEEGMRTVDIAVLAGVSQKTVNVVLRRNDVKRRARGSWKRKYHVNEDYFKTWSPTMAYVLGFFAADGCISGQTQTVSFAQNEIEILEVILDELGSNHRIVKNDETGVNILNIHSKIMKDDLMNTHGMFPAKSNSIAFPFVPDEYLSHYMRGYFDGDGSINKQKCYVTFVGGSNKYMKTLEKLLIKRNLKVLIKIEGDGKHFRVIIGNKVSVSAFLKWIYKDKNIYLEKKFLQFKGDSNHKKIIKERQVTYDYEGA</sequence>
<keyword evidence="3" id="KW-1185">Reference proteome</keyword>
<dbReference type="Pfam" id="PF14528">
    <property type="entry name" value="LAGLIDADG_3"/>
    <property type="match status" value="2"/>
</dbReference>
<name>A0A3M7U1R2_9BACI</name>
<dbReference type="Proteomes" id="UP000278746">
    <property type="component" value="Unassembled WGS sequence"/>
</dbReference>
<dbReference type="InterPro" id="IPR004042">
    <property type="entry name" value="Intein_endonuc_central"/>
</dbReference>
<reference evidence="2 3" key="1">
    <citation type="submission" date="2018-10" db="EMBL/GenBank/DDBJ databases">
        <title>Bacillus Keqinensis sp. nov., a moderately halophilic bacterium isolated from a saline-alkaline lake.</title>
        <authorList>
            <person name="Wang H."/>
        </authorList>
    </citation>
    <scope>NUCLEOTIDE SEQUENCE [LARGE SCALE GENOMIC DNA]</scope>
    <source>
        <strain evidence="2 3">KQ-3</strain>
    </source>
</reference>
<dbReference type="AlphaFoldDB" id="A0A3M7U1R2"/>